<dbReference type="Proteomes" id="UP001430306">
    <property type="component" value="Unassembled WGS sequence"/>
</dbReference>
<comment type="similarity">
    <text evidence="7">Belongs to the drug/metabolite transporter (DMT) superfamily. Small multidrug resistance (SMR) (TC 2.A.7.1) family. Gdx/SugE subfamily.</text>
</comment>
<evidence type="ECO:0000256" key="6">
    <source>
        <dbReference type="ARBA" id="ARBA00023136"/>
    </source>
</evidence>
<evidence type="ECO:0000256" key="3">
    <source>
        <dbReference type="ARBA" id="ARBA00022475"/>
    </source>
</evidence>
<evidence type="ECO:0000256" key="5">
    <source>
        <dbReference type="ARBA" id="ARBA00022989"/>
    </source>
</evidence>
<dbReference type="InterPro" id="IPR000390">
    <property type="entry name" value="Small_drug/metabolite_transptr"/>
</dbReference>
<proteinExistence type="inferred from homology"/>
<dbReference type="InterPro" id="IPR045324">
    <property type="entry name" value="Small_multidrug_res"/>
</dbReference>
<keyword evidence="12" id="KW-1185">Reference proteome</keyword>
<keyword evidence="4 9" id="KW-0812">Transmembrane</keyword>
<dbReference type="PANTHER" id="PTHR30561">
    <property type="entry name" value="SMR FAMILY PROTON-DEPENDENT DRUG EFFLUX TRANSPORTER SUGE"/>
    <property type="match status" value="1"/>
</dbReference>
<dbReference type="EMBL" id="JAJKFW010000022">
    <property type="protein sequence ID" value="MCC9642795.1"/>
    <property type="molecule type" value="Genomic_DNA"/>
</dbReference>
<evidence type="ECO:0000256" key="9">
    <source>
        <dbReference type="RuleBase" id="RU003942"/>
    </source>
</evidence>
<dbReference type="Gene3D" id="1.10.3730.20">
    <property type="match status" value="1"/>
</dbReference>
<evidence type="ECO:0000256" key="1">
    <source>
        <dbReference type="ARBA" id="ARBA00004651"/>
    </source>
</evidence>
<evidence type="ECO:0000313" key="12">
    <source>
        <dbReference type="Proteomes" id="UP001430306"/>
    </source>
</evidence>
<dbReference type="PANTHER" id="PTHR30561:SF0">
    <property type="entry name" value="GUANIDINIUM EXPORTER"/>
    <property type="match status" value="1"/>
</dbReference>
<keyword evidence="2" id="KW-0813">Transport</keyword>
<evidence type="ECO:0000256" key="10">
    <source>
        <dbReference type="SAM" id="Phobius"/>
    </source>
</evidence>
<keyword evidence="3" id="KW-1003">Cell membrane</keyword>
<reference evidence="11" key="1">
    <citation type="submission" date="2021-11" db="EMBL/GenBank/DDBJ databases">
        <title>Genome sequence.</title>
        <authorList>
            <person name="Sun Q."/>
        </authorList>
    </citation>
    <scope>NUCLEOTIDE SEQUENCE</scope>
    <source>
        <strain evidence="11">JC740</strain>
    </source>
</reference>
<keyword evidence="6 10" id="KW-0472">Membrane</keyword>
<gene>
    <name evidence="11" type="primary">sugE</name>
    <name evidence="11" type="ORF">LOC71_10960</name>
</gene>
<feature type="transmembrane region" description="Helical" evidence="10">
    <location>
        <begin position="59"/>
        <end position="78"/>
    </location>
</feature>
<dbReference type="SUPFAM" id="SSF103481">
    <property type="entry name" value="Multidrug resistance efflux transporter EmrE"/>
    <property type="match status" value="1"/>
</dbReference>
<evidence type="ECO:0000313" key="11">
    <source>
        <dbReference type="EMBL" id="MCC9642795.1"/>
    </source>
</evidence>
<comment type="caution">
    <text evidence="11">The sequence shown here is derived from an EMBL/GenBank/DDBJ whole genome shotgun (WGS) entry which is preliminary data.</text>
</comment>
<dbReference type="InterPro" id="IPR037185">
    <property type="entry name" value="EmrE-like"/>
</dbReference>
<name>A0ABS8NGX4_9BACT</name>
<dbReference type="Pfam" id="PF00893">
    <property type="entry name" value="Multi_Drug_Res"/>
    <property type="match status" value="1"/>
</dbReference>
<comment type="subcellular location">
    <subcellularLocation>
        <location evidence="1 9">Cell membrane</location>
        <topology evidence="1 9">Multi-pass membrane protein</topology>
    </subcellularLocation>
</comment>
<keyword evidence="5 10" id="KW-1133">Transmembrane helix</keyword>
<organism evidence="11 12">
    <name type="scientific">Rhodopirellula halodulae</name>
    <dbReference type="NCBI Taxonomy" id="2894198"/>
    <lineage>
        <taxon>Bacteria</taxon>
        <taxon>Pseudomonadati</taxon>
        <taxon>Planctomycetota</taxon>
        <taxon>Planctomycetia</taxon>
        <taxon>Pirellulales</taxon>
        <taxon>Pirellulaceae</taxon>
        <taxon>Rhodopirellula</taxon>
    </lineage>
</organism>
<evidence type="ECO:0000256" key="4">
    <source>
        <dbReference type="ARBA" id="ARBA00022692"/>
    </source>
</evidence>
<dbReference type="RefSeq" id="WP_230253486.1">
    <property type="nucleotide sequence ID" value="NZ_JAJKFV010000011.1"/>
</dbReference>
<sequence length="122" mass="12796">MAWLFLLVAGLLEIGWAVGLKYTEGFSRPVPTLITVVIMIASFFTLSLALREIPLGTGYAVWTGIGAVGTAIAGIVLFNEPKDVVRLLCIGLIVAGIVGLKLASPHTGDNASTTVDQTTSRP</sequence>
<feature type="transmembrane region" description="Helical" evidence="10">
    <location>
        <begin position="33"/>
        <end position="50"/>
    </location>
</feature>
<evidence type="ECO:0000256" key="8">
    <source>
        <dbReference type="ARBA" id="ARBA00039168"/>
    </source>
</evidence>
<evidence type="ECO:0000256" key="2">
    <source>
        <dbReference type="ARBA" id="ARBA00022448"/>
    </source>
</evidence>
<evidence type="ECO:0000256" key="7">
    <source>
        <dbReference type="ARBA" id="ARBA00038151"/>
    </source>
</evidence>
<dbReference type="NCBIfam" id="NF008512">
    <property type="entry name" value="PRK11431.1"/>
    <property type="match status" value="1"/>
</dbReference>
<protein>
    <recommendedName>
        <fullName evidence="8">Guanidinium exporter</fullName>
    </recommendedName>
</protein>
<feature type="transmembrane region" description="Helical" evidence="10">
    <location>
        <begin position="84"/>
        <end position="103"/>
    </location>
</feature>
<accession>A0ABS8NGX4</accession>